<accession>A0AAF0DU02</accession>
<evidence type="ECO:0000313" key="4">
    <source>
        <dbReference type="Proteomes" id="UP001216638"/>
    </source>
</evidence>
<dbReference type="Pfam" id="PF02338">
    <property type="entry name" value="OTU"/>
    <property type="match status" value="1"/>
</dbReference>
<evidence type="ECO:0000256" key="1">
    <source>
        <dbReference type="SAM" id="MobiDB-lite"/>
    </source>
</evidence>
<dbReference type="InterPro" id="IPR003323">
    <property type="entry name" value="OTU_dom"/>
</dbReference>
<keyword evidence="3" id="KW-0378">Hydrolase</keyword>
<evidence type="ECO:0000313" key="3">
    <source>
        <dbReference type="EMBL" id="WFC95691.1"/>
    </source>
</evidence>
<dbReference type="EC" id="3.4.19.12" evidence="3"/>
<dbReference type="PANTHER" id="PTHR12419:SF7">
    <property type="entry name" value="OTU DOMAIN-CONTAINING PROTEIN 3"/>
    <property type="match status" value="1"/>
</dbReference>
<dbReference type="Gene3D" id="3.90.70.80">
    <property type="match status" value="1"/>
</dbReference>
<name>A0AAF0DU02_9BASI</name>
<reference evidence="3" key="1">
    <citation type="submission" date="2023-03" db="EMBL/GenBank/DDBJ databases">
        <title>Mating type loci evolution in Malassezia.</title>
        <authorList>
            <person name="Coelho M.A."/>
        </authorList>
    </citation>
    <scope>NUCLEOTIDE SEQUENCE</scope>
    <source>
        <strain evidence="3">CBS 14135</strain>
    </source>
</reference>
<dbReference type="AlphaFoldDB" id="A0AAF0DU02"/>
<dbReference type="InterPro" id="IPR050704">
    <property type="entry name" value="Peptidase_C85-like"/>
</dbReference>
<sequence length="218" mass="24207">MYRSTGAPDAPPKKMSRQKARLARRDAAAAQKRAEAEQEVRDADEHAAEDEQRALDEALTSLGVELHEIAPDGHCMYAAIADQLNVRYPAPEAYDYRMLRRAAAQYMRQHSADFLPFISDLDETHAGIAADGSDSREAKFMQYCDAMETTSAWGGQPELLALARVFHTPIHVVQPGMPVVKIEDEAFGKDKGPLLISYHLKQFGLGEHYNSLRPARAA</sequence>
<keyword evidence="4" id="KW-1185">Reference proteome</keyword>
<dbReference type="EMBL" id="CP119953">
    <property type="protein sequence ID" value="WFC95691.1"/>
    <property type="molecule type" value="Genomic_DNA"/>
</dbReference>
<dbReference type="CDD" id="cd22748">
    <property type="entry name" value="OTU_OTUD6-like"/>
    <property type="match status" value="1"/>
</dbReference>
<dbReference type="GO" id="GO:0004843">
    <property type="term" value="F:cysteine-type deubiquitinase activity"/>
    <property type="evidence" value="ECO:0007669"/>
    <property type="project" value="UniProtKB-EC"/>
</dbReference>
<feature type="domain" description="OTU" evidence="2">
    <location>
        <begin position="64"/>
        <end position="215"/>
    </location>
</feature>
<feature type="compositionally biased region" description="Basic and acidic residues" evidence="1">
    <location>
        <begin position="23"/>
        <end position="52"/>
    </location>
</feature>
<dbReference type="Proteomes" id="UP001216638">
    <property type="component" value="Chromosome 3"/>
</dbReference>
<dbReference type="PANTHER" id="PTHR12419">
    <property type="entry name" value="OTU DOMAIN CONTAINING PROTEIN"/>
    <property type="match status" value="1"/>
</dbReference>
<proteinExistence type="predicted"/>
<dbReference type="PROSITE" id="PS50802">
    <property type="entry name" value="OTU"/>
    <property type="match status" value="1"/>
</dbReference>
<dbReference type="GO" id="GO:0016579">
    <property type="term" value="P:protein deubiquitination"/>
    <property type="evidence" value="ECO:0007669"/>
    <property type="project" value="TreeGrafter"/>
</dbReference>
<dbReference type="SUPFAM" id="SSF54001">
    <property type="entry name" value="Cysteine proteinases"/>
    <property type="match status" value="1"/>
</dbReference>
<feature type="region of interest" description="Disordered" evidence="1">
    <location>
        <begin position="1"/>
        <end position="52"/>
    </location>
</feature>
<dbReference type="InterPro" id="IPR038765">
    <property type="entry name" value="Papain-like_cys_pep_sf"/>
</dbReference>
<organism evidence="3 4">
    <name type="scientific">Malassezia brasiliensis</name>
    <dbReference type="NCBI Taxonomy" id="1821822"/>
    <lineage>
        <taxon>Eukaryota</taxon>
        <taxon>Fungi</taxon>
        <taxon>Dikarya</taxon>
        <taxon>Basidiomycota</taxon>
        <taxon>Ustilaginomycotina</taxon>
        <taxon>Malasseziomycetes</taxon>
        <taxon>Malasseziales</taxon>
        <taxon>Malasseziaceae</taxon>
        <taxon>Malassezia</taxon>
    </lineage>
</organism>
<evidence type="ECO:0000259" key="2">
    <source>
        <dbReference type="PROSITE" id="PS50802"/>
    </source>
</evidence>
<gene>
    <name evidence="3" type="primary">OTU2</name>
    <name evidence="3" type="ORF">MBRA1_002344</name>
</gene>
<protein>
    <submittedName>
        <fullName evidence="3">Ubiquitinyl hydrolase 1</fullName>
        <ecNumber evidence="3">3.4.19.12</ecNumber>
    </submittedName>
</protein>